<dbReference type="Gene3D" id="1.10.287.3490">
    <property type="match status" value="1"/>
</dbReference>
<feature type="region of interest" description="Disordered" evidence="5">
    <location>
        <begin position="181"/>
        <end position="209"/>
    </location>
</feature>
<dbReference type="InterPro" id="IPR019404">
    <property type="entry name" value="Mediator_Med11"/>
</dbReference>
<keyword evidence="4" id="KW-0805">Transcription regulation</keyword>
<evidence type="ECO:0000256" key="3">
    <source>
        <dbReference type="ARBA" id="ARBA00023242"/>
    </source>
</evidence>
<evidence type="ECO:0000256" key="5">
    <source>
        <dbReference type="SAM" id="MobiDB-lite"/>
    </source>
</evidence>
<evidence type="ECO:0000313" key="7">
    <source>
        <dbReference type="Proteomes" id="UP000001628"/>
    </source>
</evidence>
<protein>
    <recommendedName>
        <fullName evidence="4">Mediator of RNA polymerase II transcription subunit 11</fullName>
    </recommendedName>
    <alternativeName>
        <fullName evidence="4">Mediator complex subunit 11</fullName>
    </alternativeName>
</protein>
<feature type="compositionally biased region" description="Acidic residues" evidence="5">
    <location>
        <begin position="198"/>
        <end position="209"/>
    </location>
</feature>
<comment type="subunit">
    <text evidence="4">Component of the Mediator complex.</text>
</comment>
<keyword evidence="7" id="KW-1185">Reference proteome</keyword>
<reference evidence="6 7" key="1">
    <citation type="journal article" date="2011" name="PLoS Genet.">
        <title>Comparative genomic analysis of human fungal pathogens causing paracoccidioidomycosis.</title>
        <authorList>
            <person name="Desjardins C.A."/>
            <person name="Champion M.D."/>
            <person name="Holder J.W."/>
            <person name="Muszewska A."/>
            <person name="Goldberg J."/>
            <person name="Bailao A.M."/>
            <person name="Brigido M.M."/>
            <person name="Ferreira M.E."/>
            <person name="Garcia A.M."/>
            <person name="Grynberg M."/>
            <person name="Gujja S."/>
            <person name="Heiman D.I."/>
            <person name="Henn M.R."/>
            <person name="Kodira C.D."/>
            <person name="Leon-Narvaez H."/>
            <person name="Longo L.V."/>
            <person name="Ma L.J."/>
            <person name="Malavazi I."/>
            <person name="Matsuo A.L."/>
            <person name="Morais F.V."/>
            <person name="Pereira M."/>
            <person name="Rodriguez-Brito S."/>
            <person name="Sakthikumar S."/>
            <person name="Salem-Izacc S.M."/>
            <person name="Sykes S.M."/>
            <person name="Teixeira M.M."/>
            <person name="Vallejo M.C."/>
            <person name="Walter M.E."/>
            <person name="Yandava C."/>
            <person name="Young S."/>
            <person name="Zeng Q."/>
            <person name="Zucker J."/>
            <person name="Felipe M.S."/>
            <person name="Goldman G.H."/>
            <person name="Haas B.J."/>
            <person name="McEwen J.G."/>
            <person name="Nino-Vega G."/>
            <person name="Puccia R."/>
            <person name="San-Blas G."/>
            <person name="Soares C.M."/>
            <person name="Birren B.W."/>
            <person name="Cuomo C.A."/>
        </authorList>
    </citation>
    <scope>NUCLEOTIDE SEQUENCE [LARGE SCALE GENOMIC DNA]</scope>
    <source>
        <strain evidence="6 7">Pb18</strain>
    </source>
</reference>
<keyword evidence="4" id="KW-0010">Activator</keyword>
<comment type="function">
    <text evidence="4">Component of the Mediator complex, a coactivator involved in the regulated transcription of nearly all RNA polymerase II-dependent genes. Mediator functions as a bridge to convey information from gene-specific regulatory proteins to the basal RNA polymerase II transcription machinery. Mediator is recruited to promoters by direct interactions with regulatory proteins and serves as a scaffold for the assembly of a functional pre-initiation complex with RNA polymerase II and the general transcription factors.</text>
</comment>
<dbReference type="PANTHER" id="PTHR22890">
    <property type="entry name" value="MEDIATOR OF RNA POLYMERASE II TRANSCRIPTION SUBUNIT 11"/>
    <property type="match status" value="1"/>
</dbReference>
<keyword evidence="3 4" id="KW-0539">Nucleus</keyword>
<evidence type="ECO:0000256" key="1">
    <source>
        <dbReference type="ARBA" id="ARBA00004123"/>
    </source>
</evidence>
<dbReference type="KEGG" id="pbn:PADG_07755"/>
<dbReference type="InParanoid" id="C1GKG9"/>
<dbReference type="GeneID" id="22586191"/>
<accession>C1GKG9</accession>
<dbReference type="OMA" id="HSIDVRM"/>
<evidence type="ECO:0000256" key="4">
    <source>
        <dbReference type="RuleBase" id="RU364147"/>
    </source>
</evidence>
<comment type="similarity">
    <text evidence="2 4">Belongs to the Mediator complex subunit 11 family.</text>
</comment>
<evidence type="ECO:0000256" key="2">
    <source>
        <dbReference type="ARBA" id="ARBA00008186"/>
    </source>
</evidence>
<dbReference type="Pfam" id="PF10280">
    <property type="entry name" value="Med11"/>
    <property type="match status" value="1"/>
</dbReference>
<sequence>MGTEISRDIRLQSFWQEETDQMDSQDPSQVFTPADRIRQLNEIDKDVTKLLNAAGVAISSLSNSSSATAGQPSSELPPVDGTLESHQAAFKAASSQYFALLSSIDVRLRRQVYALEEASIIRPDSAEMAGGGGGGTTFTVSTSGGINPLDTSWLNSRKDTVGKDKEAELWAEASRFATQLEKGKGGYRNESGGGDGDGSSEEMETMDVD</sequence>
<dbReference type="VEuPathDB" id="FungiDB:PADG_07755"/>
<evidence type="ECO:0000313" key="6">
    <source>
        <dbReference type="EMBL" id="EEH42935.2"/>
    </source>
</evidence>
<proteinExistence type="inferred from homology"/>
<dbReference type="GO" id="GO:0003712">
    <property type="term" value="F:transcription coregulator activity"/>
    <property type="evidence" value="ECO:0007669"/>
    <property type="project" value="InterPro"/>
</dbReference>
<dbReference type="OrthoDB" id="5418434at2759"/>
<dbReference type="HOGENOM" id="CLU_094325_1_0_1"/>
<dbReference type="AlphaFoldDB" id="C1GKG9"/>
<gene>
    <name evidence="4" type="primary">MED11</name>
    <name evidence="6" type="ORF">PADG_07755</name>
</gene>
<feature type="region of interest" description="Disordered" evidence="5">
    <location>
        <begin position="62"/>
        <end position="81"/>
    </location>
</feature>
<keyword evidence="4" id="KW-0804">Transcription</keyword>
<dbReference type="EMBL" id="KN275968">
    <property type="protein sequence ID" value="EEH42935.2"/>
    <property type="molecule type" value="Genomic_DNA"/>
</dbReference>
<dbReference type="STRING" id="502780.C1GKG9"/>
<dbReference type="Proteomes" id="UP000001628">
    <property type="component" value="Unassembled WGS sequence"/>
</dbReference>
<name>C1GKG9_PARBD</name>
<comment type="subcellular location">
    <subcellularLocation>
        <location evidence="1 4">Nucleus</location>
    </subcellularLocation>
</comment>
<dbReference type="GO" id="GO:0006357">
    <property type="term" value="P:regulation of transcription by RNA polymerase II"/>
    <property type="evidence" value="ECO:0007669"/>
    <property type="project" value="InterPro"/>
</dbReference>
<dbReference type="eggNOG" id="ENOG502S9BX">
    <property type="taxonomic scope" value="Eukaryota"/>
</dbReference>
<dbReference type="GO" id="GO:0016592">
    <property type="term" value="C:mediator complex"/>
    <property type="evidence" value="ECO:0007669"/>
    <property type="project" value="InterPro"/>
</dbReference>
<organism evidence="6 7">
    <name type="scientific">Paracoccidioides brasiliensis (strain Pb18)</name>
    <dbReference type="NCBI Taxonomy" id="502780"/>
    <lineage>
        <taxon>Eukaryota</taxon>
        <taxon>Fungi</taxon>
        <taxon>Dikarya</taxon>
        <taxon>Ascomycota</taxon>
        <taxon>Pezizomycotina</taxon>
        <taxon>Eurotiomycetes</taxon>
        <taxon>Eurotiomycetidae</taxon>
        <taxon>Onygenales</taxon>
        <taxon>Ajellomycetaceae</taxon>
        <taxon>Paracoccidioides</taxon>
    </lineage>
</organism>
<dbReference type="RefSeq" id="XP_010763026.1">
    <property type="nucleotide sequence ID" value="XM_010764724.1"/>
</dbReference>